<dbReference type="Gene3D" id="3.40.50.2300">
    <property type="match status" value="1"/>
</dbReference>
<dbReference type="InterPro" id="IPR001789">
    <property type="entry name" value="Sig_transdc_resp-reg_receiver"/>
</dbReference>
<accession>A0ABZ0I2K1</accession>
<evidence type="ECO:0000259" key="5">
    <source>
        <dbReference type="PROSITE" id="PS50043"/>
    </source>
</evidence>
<feature type="domain" description="HTH luxR-type" evidence="5">
    <location>
        <begin position="136"/>
        <end position="204"/>
    </location>
</feature>
<organism evidence="7 8">
    <name type="scientific">Congregibacter variabilis</name>
    <dbReference type="NCBI Taxonomy" id="3081200"/>
    <lineage>
        <taxon>Bacteria</taxon>
        <taxon>Pseudomonadati</taxon>
        <taxon>Pseudomonadota</taxon>
        <taxon>Gammaproteobacteria</taxon>
        <taxon>Cellvibrionales</taxon>
        <taxon>Halieaceae</taxon>
        <taxon>Congregibacter</taxon>
    </lineage>
</organism>
<dbReference type="InterPro" id="IPR011006">
    <property type="entry name" value="CheY-like_superfamily"/>
</dbReference>
<dbReference type="PROSITE" id="PS50110">
    <property type="entry name" value="RESPONSE_REGULATORY"/>
    <property type="match status" value="1"/>
</dbReference>
<reference evidence="7 8" key="1">
    <citation type="submission" date="2023-10" db="EMBL/GenBank/DDBJ databases">
        <title>Two novel species belonging to the OM43/NOR5 clade.</title>
        <authorList>
            <person name="Park M."/>
        </authorList>
    </citation>
    <scope>NUCLEOTIDE SEQUENCE [LARGE SCALE GENOMIC DNA]</scope>
    <source>
        <strain evidence="7 8">IMCC43200</strain>
    </source>
</reference>
<dbReference type="Pfam" id="PF00072">
    <property type="entry name" value="Response_reg"/>
    <property type="match status" value="1"/>
</dbReference>
<dbReference type="Proteomes" id="UP001626537">
    <property type="component" value="Chromosome"/>
</dbReference>
<keyword evidence="2" id="KW-0238">DNA-binding</keyword>
<evidence type="ECO:0000313" key="7">
    <source>
        <dbReference type="EMBL" id="WOJ93733.1"/>
    </source>
</evidence>
<sequence>MIDEPTIFVVDDDAAIRKGLSVSLRERGLYVECFSSAEDFLDAPNNDRPGCLLLDLLMPNMTGLELQDRLLDSGLDIPIIFLTAYGDIPIAARAMRNGAVDFLEKPYELSLLIKRIDEALDQDRRQRIAREKRDDVRTRFARLSEREREVMGLLVAGAANTSNRAIAETLNISHRTVETYRARLMEKMQARSLPELVSMSENCDLA</sequence>
<dbReference type="CDD" id="cd17537">
    <property type="entry name" value="REC_FixJ"/>
    <property type="match status" value="1"/>
</dbReference>
<name>A0ABZ0I2K1_9GAMM</name>
<evidence type="ECO:0000256" key="4">
    <source>
        <dbReference type="PROSITE-ProRule" id="PRU00169"/>
    </source>
</evidence>
<dbReference type="InterPro" id="IPR016032">
    <property type="entry name" value="Sig_transdc_resp-reg_C-effctor"/>
</dbReference>
<gene>
    <name evidence="7" type="ORF">R0135_00865</name>
</gene>
<evidence type="ECO:0000256" key="1">
    <source>
        <dbReference type="ARBA" id="ARBA00023015"/>
    </source>
</evidence>
<keyword evidence="8" id="KW-1185">Reference proteome</keyword>
<evidence type="ECO:0000259" key="6">
    <source>
        <dbReference type="PROSITE" id="PS50110"/>
    </source>
</evidence>
<dbReference type="RefSeq" id="WP_407348378.1">
    <property type="nucleotide sequence ID" value="NZ_CP136864.1"/>
</dbReference>
<feature type="domain" description="Response regulatory" evidence="6">
    <location>
        <begin position="6"/>
        <end position="120"/>
    </location>
</feature>
<dbReference type="SUPFAM" id="SSF52172">
    <property type="entry name" value="CheY-like"/>
    <property type="match status" value="1"/>
</dbReference>
<dbReference type="InterPro" id="IPR036388">
    <property type="entry name" value="WH-like_DNA-bd_sf"/>
</dbReference>
<dbReference type="PANTHER" id="PTHR44688:SF16">
    <property type="entry name" value="DNA-BINDING TRANSCRIPTIONAL ACTIVATOR DEVR_DOSR"/>
    <property type="match status" value="1"/>
</dbReference>
<dbReference type="SMART" id="SM00421">
    <property type="entry name" value="HTH_LUXR"/>
    <property type="match status" value="1"/>
</dbReference>
<proteinExistence type="predicted"/>
<dbReference type="SMART" id="SM00448">
    <property type="entry name" value="REC"/>
    <property type="match status" value="1"/>
</dbReference>
<dbReference type="CDD" id="cd06170">
    <property type="entry name" value="LuxR_C_like"/>
    <property type="match status" value="1"/>
</dbReference>
<keyword evidence="4" id="KW-0597">Phosphoprotein</keyword>
<keyword evidence="3" id="KW-0804">Transcription</keyword>
<evidence type="ECO:0000256" key="3">
    <source>
        <dbReference type="ARBA" id="ARBA00023163"/>
    </source>
</evidence>
<dbReference type="Pfam" id="PF00196">
    <property type="entry name" value="GerE"/>
    <property type="match status" value="1"/>
</dbReference>
<dbReference type="Gene3D" id="1.10.10.10">
    <property type="entry name" value="Winged helix-like DNA-binding domain superfamily/Winged helix DNA-binding domain"/>
    <property type="match status" value="1"/>
</dbReference>
<dbReference type="SUPFAM" id="SSF46894">
    <property type="entry name" value="C-terminal effector domain of the bipartite response regulators"/>
    <property type="match status" value="1"/>
</dbReference>
<dbReference type="EMBL" id="CP136864">
    <property type="protein sequence ID" value="WOJ93733.1"/>
    <property type="molecule type" value="Genomic_DNA"/>
</dbReference>
<evidence type="ECO:0000313" key="8">
    <source>
        <dbReference type="Proteomes" id="UP001626537"/>
    </source>
</evidence>
<dbReference type="PANTHER" id="PTHR44688">
    <property type="entry name" value="DNA-BINDING TRANSCRIPTIONAL ACTIVATOR DEVR_DOSR"/>
    <property type="match status" value="1"/>
</dbReference>
<feature type="modified residue" description="4-aspartylphosphate" evidence="4">
    <location>
        <position position="55"/>
    </location>
</feature>
<keyword evidence="1" id="KW-0805">Transcription regulation</keyword>
<protein>
    <submittedName>
        <fullName evidence="7">Response regulator</fullName>
    </submittedName>
</protein>
<dbReference type="InterPro" id="IPR000792">
    <property type="entry name" value="Tscrpt_reg_LuxR_C"/>
</dbReference>
<evidence type="ECO:0000256" key="2">
    <source>
        <dbReference type="ARBA" id="ARBA00023125"/>
    </source>
</evidence>
<dbReference type="PROSITE" id="PS50043">
    <property type="entry name" value="HTH_LUXR_2"/>
    <property type="match status" value="1"/>
</dbReference>